<dbReference type="InterPro" id="IPR004919">
    <property type="entry name" value="GmrSD_N"/>
</dbReference>
<name>A0AAU8DSK9_9ACTN</name>
<feature type="domain" description="GmrSD restriction endonucleases N-terminal" evidence="2">
    <location>
        <begin position="12"/>
        <end position="251"/>
    </location>
</feature>
<dbReference type="EMBL" id="CP159218">
    <property type="protein sequence ID" value="XCG64739.1"/>
    <property type="molecule type" value="Genomic_DNA"/>
</dbReference>
<evidence type="ECO:0000256" key="1">
    <source>
        <dbReference type="SAM" id="MobiDB-lite"/>
    </source>
</evidence>
<proteinExistence type="predicted"/>
<reference evidence="3" key="1">
    <citation type="submission" date="2024-05" db="EMBL/GenBank/DDBJ databases">
        <authorList>
            <person name="Cai S.Y."/>
            <person name="Jin L.M."/>
            <person name="Li H.R."/>
        </authorList>
    </citation>
    <scope>NUCLEOTIDE SEQUENCE</scope>
    <source>
        <strain evidence="3">A5-74</strain>
    </source>
</reference>
<feature type="compositionally biased region" description="Acidic residues" evidence="1">
    <location>
        <begin position="597"/>
        <end position="611"/>
    </location>
</feature>
<dbReference type="Pfam" id="PF03235">
    <property type="entry name" value="GmrSD_N"/>
    <property type="match status" value="1"/>
</dbReference>
<accession>A0AAU8DSK9</accession>
<dbReference type="PANTHER" id="PTHR37292:SF2">
    <property type="entry name" value="DUF262 DOMAIN-CONTAINING PROTEIN"/>
    <property type="match status" value="1"/>
</dbReference>
<feature type="region of interest" description="Disordered" evidence="1">
    <location>
        <begin position="578"/>
        <end position="611"/>
    </location>
</feature>
<dbReference type="RefSeq" id="WP_353650351.1">
    <property type="nucleotide sequence ID" value="NZ_CP159218.1"/>
</dbReference>
<dbReference type="AlphaFoldDB" id="A0AAU8DSK9"/>
<evidence type="ECO:0000259" key="2">
    <source>
        <dbReference type="Pfam" id="PF03235"/>
    </source>
</evidence>
<gene>
    <name evidence="3" type="ORF">ABLG96_05335</name>
</gene>
<dbReference type="PANTHER" id="PTHR37292">
    <property type="entry name" value="VNG6097C"/>
    <property type="match status" value="1"/>
</dbReference>
<sequence>MGFQTLSHKLSELLARTMDGRIQLPDFQRSYVWDDERVRQLLVSIAQGHPLGVLLLLETGNEKIHFESKPLEGVKVGPEVQPDNLVLDGQQRLTSLTQALTGEGIVQISGARPRRYFIDVQQAVAVVQERGEEELDLSGAIESFPADGVRRTNFNRDIVLDVSTTTLQQEHGWFPLNLVFTDEATNWLFDYPDSAAAKTFLNAVLSPMKSYTIPAIELDKQTTMDAVTTVFEKVNQGGVKLTVFELLTAKFAGDRKYHAAHGHAFRLRDDWNRLSDRFAEHPVLKSFERDDLLQVVTLLASHSRSTATTARKEDVLKLSLEEYQQWSEVAADAVVKASHFLEEQSIHAAGDVPYPKQTVPLAAVIALLGKTALTHGARRLLRQWYWCGVLGELYGGAIGTRFVRDVEEVPTWVRNDGAGEPPVTVSGAYFQESRLSTMRTRNSAAYKGVQALLMAGGATDWQDHQQISRAHYLELAIDIHHIFPQKWCDDHDVFWGDRDSIINKTPIGASTNRMLQGDAPSVYLPRLRAKARISDDELDEVIAAHCIDTDALRADDFEAFFAARRAALCELIAAAMSKPVSRDVDEQGTAETSVDASSEEPEPAEEMTPED</sequence>
<protein>
    <submittedName>
        <fullName evidence="3">DUF262 domain-containing protein</fullName>
    </submittedName>
</protein>
<evidence type="ECO:0000313" key="3">
    <source>
        <dbReference type="EMBL" id="XCG64739.1"/>
    </source>
</evidence>
<organism evidence="3">
    <name type="scientific">Nakamurella sp. A5-74</name>
    <dbReference type="NCBI Taxonomy" id="3158264"/>
    <lineage>
        <taxon>Bacteria</taxon>
        <taxon>Bacillati</taxon>
        <taxon>Actinomycetota</taxon>
        <taxon>Actinomycetes</taxon>
        <taxon>Nakamurellales</taxon>
        <taxon>Nakamurellaceae</taxon>
        <taxon>Nakamurella</taxon>
    </lineage>
</organism>